<dbReference type="GO" id="GO:0005975">
    <property type="term" value="P:carbohydrate metabolic process"/>
    <property type="evidence" value="ECO:0007669"/>
    <property type="project" value="UniProtKB-ARBA"/>
</dbReference>
<dbReference type="InterPro" id="IPR035986">
    <property type="entry name" value="PKD_dom_sf"/>
</dbReference>
<dbReference type="InterPro" id="IPR000998">
    <property type="entry name" value="MAM_dom"/>
</dbReference>
<dbReference type="InterPro" id="IPR015943">
    <property type="entry name" value="WD40/YVTN_repeat-like_dom_sf"/>
</dbReference>
<dbReference type="NCBIfam" id="NF033708">
    <property type="entry name" value="T9SS_Cterm_ChiA"/>
    <property type="match status" value="1"/>
</dbReference>
<dbReference type="EMBL" id="VSFC01000002">
    <property type="protein sequence ID" value="TYA60135.1"/>
    <property type="molecule type" value="Genomic_DNA"/>
</dbReference>
<dbReference type="PROSITE" id="PS50060">
    <property type="entry name" value="MAM_2"/>
    <property type="match status" value="1"/>
</dbReference>
<evidence type="ECO:0000259" key="3">
    <source>
        <dbReference type="PROSITE" id="PS50093"/>
    </source>
</evidence>
<accession>A0A5D0GM61</accession>
<dbReference type="SMART" id="SM00089">
    <property type="entry name" value="PKD"/>
    <property type="match status" value="1"/>
</dbReference>
<reference evidence="4 5" key="1">
    <citation type="submission" date="2019-08" db="EMBL/GenBank/DDBJ databases">
        <title>Formosa sediminis sp. nov., isolated from marine sediment.</title>
        <authorList>
            <person name="Cao W.R."/>
        </authorList>
    </citation>
    <scope>NUCLEOTIDE SEQUENCE [LARGE SCALE GENOMIC DNA]</scope>
    <source>
        <strain evidence="4 5">1494</strain>
    </source>
</reference>
<dbReference type="Gene3D" id="2.130.10.10">
    <property type="entry name" value="YVTN repeat-like/Quinoprotein amine dehydrogenase"/>
    <property type="match status" value="5"/>
</dbReference>
<sequence>MKNKLLALILLLSFCSFSQENWQNMMFDRNANFNDIKKDFQKYYQKNVINTNKIPKGRGIKQFKRWEYYWENRVDENGNFPSEGHVLNEITRYKNSQSNTLNRGYSTNSGNWELVGPIVLPDNGTGQLNGNGRVSCIAFHPTESNTIFVGAPSGGFWKSTDGGITWEEFSNGLVRLGISSIVIHPTNPDIIYLGTGDKDGGDAPGYGVYKSTDGGLTWTSSNTGMGNRTVYEILMNPSNSDILVASTNGSRIYKSIDAGLNWTFTSTSSSMKDIAFKPGDSNTIYASGTTVDISTNGGVSFSQVTNGVPNNAQRIALAVSPNQSNWVYLIAGNGNGLMGVYRSIDSGVSYSTRTATPNILGYETDGSDSNSQAWYDLVIAADPTNANIIYTGGINIWKSVDGGANMTISSYWVGPSGPTDGVHADQHVLEFSPYTNEIYSGNDGGIYYSSDNGIIWNDISSGLAIAQVYKIGVSQMTEGTVINGYQDNGTAINRGSIFSTEIGGDGMECIIDPTDDAFMYGALYYGDIRRSTNGGLSFSTIAEDGVNGINETGAWVTPYKLDPNNSARMFAGYDNVWRSDDVKSPATNAIVWTRISNFGGTSNMVDLAIAPSNSNVMYVSRNGTNKFYFSNNALSATPTWTNLTANLPSNSEAKDIEIDPTDENHLFIALGNNIYESIDAGNSWTDVSGTLPNISLNTIVIDASSPIEAMYVGMDVGVYYKDNTLSDWTPFYTGLSNLEITELEIHSNTTDCNSKLYAATYGQGLWISDLKDPGNVAPTACFNISSIEGCVDSDFILTDNSDYNPTSWNWSITPETYNFINATSATSQNPEVSFTDSGTYTVELTATNVNGSNTTTKVDYINIYPGAGATSFNIDFEAEALCGTASDCETTSCTLSSNFWTNLSNGNEDNIDWRVDEGGTPSIGTGPTVDYNPGTSIGNYAYLEASSCFGQTGILESSCMIIDQIYDLTFAYYMLGENMGSLHLDAFVDGIWQEDIITAISGEQGNQWLIATADLTPYNGKTIKLRFRGITGSGFESDIALDDIQLISDPLSIIENQESTNGITIQGNEYIEVHSKKESIKSIVVYDILGRQLFEEDNINNNTFNIKSIKKSNAILIMKITLNNNSIENRKILF</sequence>
<dbReference type="SUPFAM" id="SSF110296">
    <property type="entry name" value="Oligoxyloglucan reducing end-specific cellobiohydrolase"/>
    <property type="match status" value="3"/>
</dbReference>
<name>A0A5D0GM61_9FLAO</name>
<organism evidence="4 5">
    <name type="scientific">Formosa maritima</name>
    <dbReference type="NCBI Taxonomy" id="2592046"/>
    <lineage>
        <taxon>Bacteria</taxon>
        <taxon>Pseudomonadati</taxon>
        <taxon>Bacteroidota</taxon>
        <taxon>Flavobacteriia</taxon>
        <taxon>Flavobacteriales</taxon>
        <taxon>Flavobacteriaceae</taxon>
        <taxon>Formosa</taxon>
    </lineage>
</organism>
<comment type="caution">
    <text evidence="4">The sequence shown here is derived from an EMBL/GenBank/DDBJ whole genome shotgun (WGS) entry which is preliminary data.</text>
</comment>
<feature type="domain" description="MAM" evidence="2">
    <location>
        <begin position="872"/>
        <end position="1053"/>
    </location>
</feature>
<dbReference type="GO" id="GO:0016020">
    <property type="term" value="C:membrane"/>
    <property type="evidence" value="ECO:0007669"/>
    <property type="project" value="InterPro"/>
</dbReference>
<dbReference type="OrthoDB" id="9757947at2"/>
<dbReference type="PANTHER" id="PTHR23282">
    <property type="entry name" value="APICAL ENDOSOMAL GLYCOPROTEIN PRECURSOR"/>
    <property type="match status" value="1"/>
</dbReference>
<dbReference type="Gene3D" id="2.60.40.10">
    <property type="entry name" value="Immunoglobulins"/>
    <property type="match status" value="1"/>
</dbReference>
<dbReference type="SUPFAM" id="SSF49299">
    <property type="entry name" value="PKD domain"/>
    <property type="match status" value="1"/>
</dbReference>
<dbReference type="InterPro" id="IPR013783">
    <property type="entry name" value="Ig-like_fold"/>
</dbReference>
<dbReference type="GO" id="GO:0004553">
    <property type="term" value="F:hydrolase activity, hydrolyzing O-glycosyl compounds"/>
    <property type="evidence" value="ECO:0007669"/>
    <property type="project" value="UniProtKB-ARBA"/>
</dbReference>
<dbReference type="CDD" id="cd00146">
    <property type="entry name" value="PKD"/>
    <property type="match status" value="1"/>
</dbReference>
<dbReference type="Pfam" id="PF00629">
    <property type="entry name" value="MAM"/>
    <property type="match status" value="1"/>
</dbReference>
<dbReference type="AlphaFoldDB" id="A0A5D0GM61"/>
<dbReference type="PANTHER" id="PTHR23282:SF101">
    <property type="entry name" value="MAM DOMAIN-CONTAINING PROTEIN"/>
    <property type="match status" value="1"/>
</dbReference>
<dbReference type="SMART" id="SM00137">
    <property type="entry name" value="MAM"/>
    <property type="match status" value="1"/>
</dbReference>
<dbReference type="Pfam" id="PF18911">
    <property type="entry name" value="PKD_4"/>
    <property type="match status" value="1"/>
</dbReference>
<protein>
    <submittedName>
        <fullName evidence="4">T9SS sorting signal type C domain-containing protein</fullName>
    </submittedName>
</protein>
<dbReference type="Proteomes" id="UP000324550">
    <property type="component" value="Unassembled WGS sequence"/>
</dbReference>
<keyword evidence="1" id="KW-0732">Signal</keyword>
<dbReference type="CDD" id="cd15482">
    <property type="entry name" value="Sialidase_non-viral"/>
    <property type="match status" value="1"/>
</dbReference>
<dbReference type="RefSeq" id="WP_148452142.1">
    <property type="nucleotide sequence ID" value="NZ_VSFC01000002.1"/>
</dbReference>
<evidence type="ECO:0000313" key="5">
    <source>
        <dbReference type="Proteomes" id="UP000324550"/>
    </source>
</evidence>
<dbReference type="PROSITE" id="PS50093">
    <property type="entry name" value="PKD"/>
    <property type="match status" value="1"/>
</dbReference>
<feature type="domain" description="PKD" evidence="3">
    <location>
        <begin position="778"/>
        <end position="858"/>
    </location>
</feature>
<evidence type="ECO:0000256" key="1">
    <source>
        <dbReference type="SAM" id="SignalP"/>
    </source>
</evidence>
<dbReference type="InterPro" id="IPR051560">
    <property type="entry name" value="MAM_domain-containing"/>
</dbReference>
<feature type="chain" id="PRO_5023012471" evidence="1">
    <location>
        <begin position="19"/>
        <end position="1134"/>
    </location>
</feature>
<dbReference type="SUPFAM" id="SSF49899">
    <property type="entry name" value="Concanavalin A-like lectins/glucanases"/>
    <property type="match status" value="1"/>
</dbReference>
<dbReference type="Gene3D" id="2.60.120.200">
    <property type="match status" value="1"/>
</dbReference>
<keyword evidence="5" id="KW-1185">Reference proteome</keyword>
<evidence type="ECO:0000259" key="2">
    <source>
        <dbReference type="PROSITE" id="PS50060"/>
    </source>
</evidence>
<proteinExistence type="predicted"/>
<dbReference type="InterPro" id="IPR022409">
    <property type="entry name" value="PKD/Chitinase_dom"/>
</dbReference>
<gene>
    <name evidence="4" type="ORF">FVF61_00510</name>
</gene>
<dbReference type="InterPro" id="IPR013320">
    <property type="entry name" value="ConA-like_dom_sf"/>
</dbReference>
<dbReference type="InterPro" id="IPR000601">
    <property type="entry name" value="PKD_dom"/>
</dbReference>
<evidence type="ECO:0000313" key="4">
    <source>
        <dbReference type="EMBL" id="TYA60135.1"/>
    </source>
</evidence>
<dbReference type="CDD" id="cd06263">
    <property type="entry name" value="MAM"/>
    <property type="match status" value="1"/>
</dbReference>
<feature type="signal peptide" evidence="1">
    <location>
        <begin position="1"/>
        <end position="18"/>
    </location>
</feature>